<name>A0ABR7RD83_9PROT</name>
<dbReference type="RefSeq" id="WP_187780739.1">
    <property type="nucleotide sequence ID" value="NZ_JACTUZ010000175.1"/>
</dbReference>
<evidence type="ECO:0000313" key="2">
    <source>
        <dbReference type="Proteomes" id="UP000603940"/>
    </source>
</evidence>
<dbReference type="Proteomes" id="UP000603940">
    <property type="component" value="Unassembled WGS sequence"/>
</dbReference>
<feature type="non-terminal residue" evidence="1">
    <location>
        <position position="62"/>
    </location>
</feature>
<sequence>MEGPKEMPGAEPGELERLAEDWIALWQSEVAALAADRELAEAWAGWAAATAGWWRGMMAARP</sequence>
<evidence type="ECO:0000313" key="1">
    <source>
        <dbReference type="EMBL" id="MBC9179728.1"/>
    </source>
</evidence>
<organism evidence="1 2">
    <name type="scientific">Pseudoroseomonas ludipueritiae</name>
    <dbReference type="NCBI Taxonomy" id="198093"/>
    <lineage>
        <taxon>Bacteria</taxon>
        <taxon>Pseudomonadati</taxon>
        <taxon>Pseudomonadota</taxon>
        <taxon>Alphaproteobacteria</taxon>
        <taxon>Acetobacterales</taxon>
        <taxon>Acetobacteraceae</taxon>
        <taxon>Pseudoroseomonas</taxon>
    </lineage>
</organism>
<protein>
    <submittedName>
        <fullName evidence="1">Uncharacterized protein</fullName>
    </submittedName>
</protein>
<comment type="caution">
    <text evidence="1">The sequence shown here is derived from an EMBL/GenBank/DDBJ whole genome shotgun (WGS) entry which is preliminary data.</text>
</comment>
<dbReference type="EMBL" id="JACTUZ010000175">
    <property type="protein sequence ID" value="MBC9179728.1"/>
    <property type="molecule type" value="Genomic_DNA"/>
</dbReference>
<proteinExistence type="predicted"/>
<gene>
    <name evidence="1" type="ORF">IBL25_22545</name>
</gene>
<reference evidence="1 2" key="1">
    <citation type="journal article" date="2009" name="Int. J. Syst. Evol. Microbiol.">
        <title>Transfer of Teichococcus ludipueritiae and Muricoccus roseus to the genus Roseomonas, as Roseomonas ludipueritiae comb. nov. and Roseomonas rosea comb. nov., respectively, and emended description of the genus Roseomonas.</title>
        <authorList>
            <person name="Sanchez-Porro C."/>
            <person name="Gallego V."/>
            <person name="Busse H.J."/>
            <person name="Kampfer P."/>
            <person name="Ventosa A."/>
        </authorList>
    </citation>
    <scope>NUCLEOTIDE SEQUENCE [LARGE SCALE GENOMIC DNA]</scope>
    <source>
        <strain evidence="1 2">DSM 14915</strain>
    </source>
</reference>
<accession>A0ABR7RD83</accession>
<keyword evidence="2" id="KW-1185">Reference proteome</keyword>